<feature type="region of interest" description="Disordered" evidence="1">
    <location>
        <begin position="91"/>
        <end position="124"/>
    </location>
</feature>
<organism evidence="2 3">
    <name type="scientific">Sistotremastrum suecicum HHB10207 ss-3</name>
    <dbReference type="NCBI Taxonomy" id="1314776"/>
    <lineage>
        <taxon>Eukaryota</taxon>
        <taxon>Fungi</taxon>
        <taxon>Dikarya</taxon>
        <taxon>Basidiomycota</taxon>
        <taxon>Agaricomycotina</taxon>
        <taxon>Agaricomycetes</taxon>
        <taxon>Sistotremastrales</taxon>
        <taxon>Sistotremastraceae</taxon>
        <taxon>Sistotremastrum</taxon>
    </lineage>
</organism>
<evidence type="ECO:0000256" key="1">
    <source>
        <dbReference type="SAM" id="MobiDB-lite"/>
    </source>
</evidence>
<dbReference type="OrthoDB" id="548474at2759"/>
<evidence type="ECO:0000313" key="3">
    <source>
        <dbReference type="Proteomes" id="UP000076798"/>
    </source>
</evidence>
<dbReference type="EMBL" id="KV428098">
    <property type="protein sequence ID" value="KZT36822.1"/>
    <property type="molecule type" value="Genomic_DNA"/>
</dbReference>
<dbReference type="AlphaFoldDB" id="A0A166BWI4"/>
<gene>
    <name evidence="2" type="ORF">SISSUDRAFT_1023661</name>
</gene>
<proteinExistence type="predicted"/>
<protein>
    <submittedName>
        <fullName evidence="2">Uncharacterized protein</fullName>
    </submittedName>
</protein>
<sequence length="124" mass="13715">MEFTPRHKQPFTFEEALSLDVSTITAEIARLQNSLALLNDTQTELQSHLTTDPPDKDLVEAFQENKAIIDSQNERILMLRLALQSKGGVLASNPHYALPADPPPESTRSQTEPEGFDEDGGITL</sequence>
<reference evidence="2 3" key="1">
    <citation type="journal article" date="2016" name="Mol. Biol. Evol.">
        <title>Comparative Genomics of Early-Diverging Mushroom-Forming Fungi Provides Insights into the Origins of Lignocellulose Decay Capabilities.</title>
        <authorList>
            <person name="Nagy L.G."/>
            <person name="Riley R."/>
            <person name="Tritt A."/>
            <person name="Adam C."/>
            <person name="Daum C."/>
            <person name="Floudas D."/>
            <person name="Sun H."/>
            <person name="Yadav J.S."/>
            <person name="Pangilinan J."/>
            <person name="Larsson K.H."/>
            <person name="Matsuura K."/>
            <person name="Barry K."/>
            <person name="Labutti K."/>
            <person name="Kuo R."/>
            <person name="Ohm R.A."/>
            <person name="Bhattacharya S.S."/>
            <person name="Shirouzu T."/>
            <person name="Yoshinaga Y."/>
            <person name="Martin F.M."/>
            <person name="Grigoriev I.V."/>
            <person name="Hibbett D.S."/>
        </authorList>
    </citation>
    <scope>NUCLEOTIDE SEQUENCE [LARGE SCALE GENOMIC DNA]</scope>
    <source>
        <strain evidence="2 3">HHB10207 ss-3</strain>
    </source>
</reference>
<feature type="compositionally biased region" description="Acidic residues" evidence="1">
    <location>
        <begin position="114"/>
        <end position="124"/>
    </location>
</feature>
<dbReference type="STRING" id="1314776.A0A166BWI4"/>
<keyword evidence="3" id="KW-1185">Reference proteome</keyword>
<name>A0A166BWI4_9AGAM</name>
<accession>A0A166BWI4</accession>
<dbReference type="Proteomes" id="UP000076798">
    <property type="component" value="Unassembled WGS sequence"/>
</dbReference>
<evidence type="ECO:0000313" key="2">
    <source>
        <dbReference type="EMBL" id="KZT36822.1"/>
    </source>
</evidence>